<dbReference type="Proteomes" id="UP000189670">
    <property type="component" value="Unassembled WGS sequence"/>
</dbReference>
<protein>
    <recommendedName>
        <fullName evidence="1">DUF5615 domain-containing protein</fullName>
    </recommendedName>
</protein>
<evidence type="ECO:0000313" key="3">
    <source>
        <dbReference type="Proteomes" id="UP000189670"/>
    </source>
</evidence>
<accession>A0A1V1P408</accession>
<organism evidence="2 3">
    <name type="scientific">Candidatus Magnetoglobus multicellularis str. Araruama</name>
    <dbReference type="NCBI Taxonomy" id="890399"/>
    <lineage>
        <taxon>Bacteria</taxon>
        <taxon>Pseudomonadati</taxon>
        <taxon>Thermodesulfobacteriota</taxon>
        <taxon>Desulfobacteria</taxon>
        <taxon>Desulfobacterales</taxon>
        <taxon>Desulfobacteraceae</taxon>
        <taxon>Candidatus Magnetoglobus</taxon>
    </lineage>
</organism>
<feature type="domain" description="DUF5615" evidence="1">
    <location>
        <begin position="5"/>
        <end position="102"/>
    </location>
</feature>
<comment type="caution">
    <text evidence="2">The sequence shown here is derived from an EMBL/GenBank/DDBJ whole genome shotgun (WGS) entry which is preliminary data.</text>
</comment>
<dbReference type="EMBL" id="ATBP01000606">
    <property type="protein sequence ID" value="ETR69587.1"/>
    <property type="molecule type" value="Genomic_DNA"/>
</dbReference>
<proteinExistence type="predicted"/>
<sequence>MSKIRYLLDENVSPLFRTSLLQHEPALIVWKIGDPGSPPMGTKDPQILDWCERNDFILVTNNRKSMPEHLTDHIEKGKNIPGILELNPNMSIGETVEELILIWGASESHEYKNLIIYLPIS</sequence>
<dbReference type="AlphaFoldDB" id="A0A1V1P408"/>
<gene>
    <name evidence="2" type="ORF">OMM_09465</name>
</gene>
<dbReference type="InterPro" id="IPR041049">
    <property type="entry name" value="DUF5615"/>
</dbReference>
<evidence type="ECO:0000259" key="1">
    <source>
        <dbReference type="Pfam" id="PF18480"/>
    </source>
</evidence>
<dbReference type="Pfam" id="PF18480">
    <property type="entry name" value="DUF5615"/>
    <property type="match status" value="1"/>
</dbReference>
<name>A0A1V1P408_9BACT</name>
<evidence type="ECO:0000313" key="2">
    <source>
        <dbReference type="EMBL" id="ETR69587.1"/>
    </source>
</evidence>
<reference evidence="3" key="1">
    <citation type="submission" date="2012-11" db="EMBL/GenBank/DDBJ databases">
        <authorList>
            <person name="Lucero-Rivera Y.E."/>
            <person name="Tovar-Ramirez D."/>
        </authorList>
    </citation>
    <scope>NUCLEOTIDE SEQUENCE [LARGE SCALE GENOMIC DNA]</scope>
    <source>
        <strain evidence="3">Araruama</strain>
    </source>
</reference>